<dbReference type="EMBL" id="BKCJ010275032">
    <property type="protein sequence ID" value="GEZ40587.1"/>
    <property type="molecule type" value="Genomic_DNA"/>
</dbReference>
<accession>A0A699ICL3</accession>
<sequence>MMSPGGSIVASLENVNGFLAVYTPSNDLIRTDFEQKGVVPEVMLHILKEFVFLLGRHSLDNEIPCKIVCKVKKPWGRAHFDAGFLIREDDQRPANRYLRVEWSVYTMLLFMMRIVYRPKMLFLTLPQECTKSKVACIARKLKGKIPVGGNQDWSFSQFSFVCLKGFNTLFGEEEWGIFLKETGHRPGYLRKVFYETSIEADMTKKATDTLDIGGMR</sequence>
<dbReference type="AlphaFoldDB" id="A0A699ICL3"/>
<name>A0A699ICL3_TANCI</name>
<reference evidence="1" key="1">
    <citation type="journal article" date="2019" name="Sci. Rep.">
        <title>Draft genome of Tanacetum cinerariifolium, the natural source of mosquito coil.</title>
        <authorList>
            <person name="Yamashiro T."/>
            <person name="Shiraishi A."/>
            <person name="Satake H."/>
            <person name="Nakayama K."/>
        </authorList>
    </citation>
    <scope>NUCLEOTIDE SEQUENCE</scope>
</reference>
<protein>
    <submittedName>
        <fullName evidence="1">Uncharacterized protein</fullName>
    </submittedName>
</protein>
<comment type="caution">
    <text evidence="1">The sequence shown here is derived from an EMBL/GenBank/DDBJ whole genome shotgun (WGS) entry which is preliminary data.</text>
</comment>
<evidence type="ECO:0000313" key="1">
    <source>
        <dbReference type="EMBL" id="GEZ40587.1"/>
    </source>
</evidence>
<proteinExistence type="predicted"/>
<organism evidence="1">
    <name type="scientific">Tanacetum cinerariifolium</name>
    <name type="common">Dalmatian daisy</name>
    <name type="synonym">Chrysanthemum cinerariifolium</name>
    <dbReference type="NCBI Taxonomy" id="118510"/>
    <lineage>
        <taxon>Eukaryota</taxon>
        <taxon>Viridiplantae</taxon>
        <taxon>Streptophyta</taxon>
        <taxon>Embryophyta</taxon>
        <taxon>Tracheophyta</taxon>
        <taxon>Spermatophyta</taxon>
        <taxon>Magnoliopsida</taxon>
        <taxon>eudicotyledons</taxon>
        <taxon>Gunneridae</taxon>
        <taxon>Pentapetalae</taxon>
        <taxon>asterids</taxon>
        <taxon>campanulids</taxon>
        <taxon>Asterales</taxon>
        <taxon>Asteraceae</taxon>
        <taxon>Asteroideae</taxon>
        <taxon>Anthemideae</taxon>
        <taxon>Anthemidinae</taxon>
        <taxon>Tanacetum</taxon>
    </lineage>
</organism>
<gene>
    <name evidence="1" type="ORF">Tci_512560</name>
</gene>